<proteinExistence type="predicted"/>
<evidence type="ECO:0000313" key="1">
    <source>
        <dbReference type="EMBL" id="KAF7783541.1"/>
    </source>
</evidence>
<gene>
    <name evidence="1" type="ORF">PRUB_a3335</name>
</gene>
<name>A0A8T0C2L0_9GAMM</name>
<sequence>MIFVASMLTLAGCGIAPCIDAQFERKPKVIDKKLLFELELKNGLRFSRTMKCERYYDAMCAARGNSWQLREVGSGVSYKRSSLEFTSATKERLELYLPECFELLKRQAPISLKDFDIIKNGERFYYAESHGNLHVFQSGGYKDIPLHQIKLSFSLKLNGKLIK</sequence>
<comment type="caution">
    <text evidence="1">The sequence shown here is derived from an EMBL/GenBank/DDBJ whole genome shotgun (WGS) entry which is preliminary data.</text>
</comment>
<dbReference type="Proteomes" id="UP000016480">
    <property type="component" value="Unassembled WGS sequence"/>
</dbReference>
<protein>
    <submittedName>
        <fullName evidence="1">Uncharacterized protein</fullName>
    </submittedName>
</protein>
<accession>A0A8T0C2L0</accession>
<reference evidence="1 2" key="1">
    <citation type="journal article" date="2012" name="J. Bacteriol.">
        <title>Genome sequence of the cycloprodigiosin-producing bacterial strain Pseudoalteromonas rubra ATCC 29570(T).</title>
        <authorList>
            <person name="Xie B.B."/>
            <person name="Shu Y.L."/>
            <person name="Qin Q.L."/>
            <person name="Rong J.C."/>
            <person name="Zhang X.Y."/>
            <person name="Chen X.L."/>
            <person name="Zhou B.C."/>
            <person name="Zhang Y.Z."/>
        </authorList>
    </citation>
    <scope>NUCLEOTIDE SEQUENCE [LARGE SCALE GENOMIC DNA]</scope>
    <source>
        <strain evidence="1 2">DSM 6842</strain>
    </source>
</reference>
<dbReference type="AlphaFoldDB" id="A0A8T0C2L0"/>
<organism evidence="1 2">
    <name type="scientific">Pseudoalteromonas rubra</name>
    <dbReference type="NCBI Taxonomy" id="43658"/>
    <lineage>
        <taxon>Bacteria</taxon>
        <taxon>Pseudomonadati</taxon>
        <taxon>Pseudomonadota</taxon>
        <taxon>Gammaproteobacteria</taxon>
        <taxon>Alteromonadales</taxon>
        <taxon>Pseudoalteromonadaceae</taxon>
        <taxon>Pseudoalteromonas</taxon>
    </lineage>
</organism>
<dbReference type="EMBL" id="AHCD03000043">
    <property type="protein sequence ID" value="KAF7783541.1"/>
    <property type="molecule type" value="Genomic_DNA"/>
</dbReference>
<evidence type="ECO:0000313" key="2">
    <source>
        <dbReference type="Proteomes" id="UP000016480"/>
    </source>
</evidence>